<comment type="caution">
    <text evidence="1">The sequence shown here is derived from an EMBL/GenBank/DDBJ whole genome shotgun (WGS) entry which is preliminary data.</text>
</comment>
<protein>
    <submittedName>
        <fullName evidence="1">Uncharacterized protein</fullName>
    </submittedName>
</protein>
<evidence type="ECO:0000313" key="2">
    <source>
        <dbReference type="Proteomes" id="UP000597853"/>
    </source>
</evidence>
<proteinExistence type="predicted"/>
<gene>
    <name evidence="1" type="ORF">GCM10010285_08780</name>
</gene>
<organism evidence="1 2">
    <name type="scientific">Streptomyces pseudogriseolus</name>
    <name type="common">Streptomyces gancidicus</name>
    <name type="synonym">Streptomyces rubiginosus</name>
    <dbReference type="NCBI Taxonomy" id="36817"/>
    <lineage>
        <taxon>Bacteria</taxon>
        <taxon>Bacillati</taxon>
        <taxon>Actinomycetota</taxon>
        <taxon>Actinomycetes</taxon>
        <taxon>Kitasatosporales</taxon>
        <taxon>Streptomycetaceae</taxon>
        <taxon>Streptomyces</taxon>
        <taxon>Streptomyces pseudogriseolus group</taxon>
    </lineage>
</organism>
<name>A0ABQ2SKP3_STREZ</name>
<accession>A0ABQ2SKP3</accession>
<sequence length="56" mass="6330">MISKRKGFSLRLVILLEENYWVEAHGPDGPVGSTVSNELCDANIPYAKEIFRSSKY</sequence>
<dbReference type="EMBL" id="BMTX01000002">
    <property type="protein sequence ID" value="GGS32426.1"/>
    <property type="molecule type" value="Genomic_DNA"/>
</dbReference>
<dbReference type="Proteomes" id="UP000597853">
    <property type="component" value="Unassembled WGS sequence"/>
</dbReference>
<keyword evidence="2" id="KW-1185">Reference proteome</keyword>
<evidence type="ECO:0000313" key="1">
    <source>
        <dbReference type="EMBL" id="GGS32426.1"/>
    </source>
</evidence>
<reference evidence="2" key="1">
    <citation type="journal article" date="2019" name="Int. J. Syst. Evol. Microbiol.">
        <title>The Global Catalogue of Microorganisms (GCM) 10K type strain sequencing project: providing services to taxonomists for standard genome sequencing and annotation.</title>
        <authorList>
            <consortium name="The Broad Institute Genomics Platform"/>
            <consortium name="The Broad Institute Genome Sequencing Center for Infectious Disease"/>
            <person name="Wu L."/>
            <person name="Ma J."/>
        </authorList>
    </citation>
    <scope>NUCLEOTIDE SEQUENCE [LARGE SCALE GENOMIC DNA]</scope>
    <source>
        <strain evidence="2">JCM 4416</strain>
    </source>
</reference>